<accession>A0A9D2NEE8</accession>
<reference evidence="1" key="1">
    <citation type="journal article" date="2021" name="PeerJ">
        <title>Extensive microbial diversity within the chicken gut microbiome revealed by metagenomics and culture.</title>
        <authorList>
            <person name="Gilroy R."/>
            <person name="Ravi A."/>
            <person name="Getino M."/>
            <person name="Pursley I."/>
            <person name="Horton D.L."/>
            <person name="Alikhan N.F."/>
            <person name="Baker D."/>
            <person name="Gharbi K."/>
            <person name="Hall N."/>
            <person name="Watson M."/>
            <person name="Adriaenssens E.M."/>
            <person name="Foster-Nyarko E."/>
            <person name="Jarju S."/>
            <person name="Secka A."/>
            <person name="Antonio M."/>
            <person name="Oren A."/>
            <person name="Chaudhuri R.R."/>
            <person name="La Ragione R."/>
            <person name="Hildebrand F."/>
            <person name="Pallen M.J."/>
        </authorList>
    </citation>
    <scope>NUCLEOTIDE SEQUENCE</scope>
    <source>
        <strain evidence="1">USAMLcec2-132</strain>
    </source>
</reference>
<evidence type="ECO:0000313" key="2">
    <source>
        <dbReference type="Proteomes" id="UP000823891"/>
    </source>
</evidence>
<evidence type="ECO:0000313" key="1">
    <source>
        <dbReference type="EMBL" id="HJC23273.1"/>
    </source>
</evidence>
<name>A0A9D2NEE8_9FIRM</name>
<protein>
    <submittedName>
        <fullName evidence="1">Uncharacterized protein</fullName>
    </submittedName>
</protein>
<comment type="caution">
    <text evidence="1">The sequence shown here is derived from an EMBL/GenBank/DDBJ whole genome shotgun (WGS) entry which is preliminary data.</text>
</comment>
<dbReference type="EMBL" id="DWWS01000021">
    <property type="protein sequence ID" value="HJC23273.1"/>
    <property type="molecule type" value="Genomic_DNA"/>
</dbReference>
<dbReference type="Proteomes" id="UP000823891">
    <property type="component" value="Unassembled WGS sequence"/>
</dbReference>
<gene>
    <name evidence="1" type="ORF">H9761_06170</name>
</gene>
<proteinExistence type="predicted"/>
<dbReference type="AlphaFoldDB" id="A0A9D2NEE8"/>
<reference evidence="1" key="2">
    <citation type="submission" date="2021-04" db="EMBL/GenBank/DDBJ databases">
        <authorList>
            <person name="Gilroy R."/>
        </authorList>
    </citation>
    <scope>NUCLEOTIDE SEQUENCE</scope>
    <source>
        <strain evidence="1">USAMLcec2-132</strain>
    </source>
</reference>
<organism evidence="1 2">
    <name type="scientific">Candidatus Eisenbergiella merdavium</name>
    <dbReference type="NCBI Taxonomy" id="2838551"/>
    <lineage>
        <taxon>Bacteria</taxon>
        <taxon>Bacillati</taxon>
        <taxon>Bacillota</taxon>
        <taxon>Clostridia</taxon>
        <taxon>Lachnospirales</taxon>
        <taxon>Lachnospiraceae</taxon>
        <taxon>Eisenbergiella</taxon>
    </lineage>
</organism>
<sequence length="49" mass="5451">MARLCGKIRAKTALLRWKVKKAFDLLLTFSEHEEEAAAGASVFVSGMLR</sequence>